<name>A0AAV7QKN0_PLEWA</name>
<dbReference type="Proteomes" id="UP001066276">
    <property type="component" value="Chromosome 6"/>
</dbReference>
<comment type="caution">
    <text evidence="1">The sequence shown here is derived from an EMBL/GenBank/DDBJ whole genome shotgun (WGS) entry which is preliminary data.</text>
</comment>
<organism evidence="1 2">
    <name type="scientific">Pleurodeles waltl</name>
    <name type="common">Iberian ribbed newt</name>
    <dbReference type="NCBI Taxonomy" id="8319"/>
    <lineage>
        <taxon>Eukaryota</taxon>
        <taxon>Metazoa</taxon>
        <taxon>Chordata</taxon>
        <taxon>Craniata</taxon>
        <taxon>Vertebrata</taxon>
        <taxon>Euteleostomi</taxon>
        <taxon>Amphibia</taxon>
        <taxon>Batrachia</taxon>
        <taxon>Caudata</taxon>
        <taxon>Salamandroidea</taxon>
        <taxon>Salamandridae</taxon>
        <taxon>Pleurodelinae</taxon>
        <taxon>Pleurodeles</taxon>
    </lineage>
</organism>
<reference evidence="1" key="1">
    <citation type="journal article" date="2022" name="bioRxiv">
        <title>Sequencing and chromosome-scale assembly of the giantPleurodeles waltlgenome.</title>
        <authorList>
            <person name="Brown T."/>
            <person name="Elewa A."/>
            <person name="Iarovenko S."/>
            <person name="Subramanian E."/>
            <person name="Araus A.J."/>
            <person name="Petzold A."/>
            <person name="Susuki M."/>
            <person name="Suzuki K.-i.T."/>
            <person name="Hayashi T."/>
            <person name="Toyoda A."/>
            <person name="Oliveira C."/>
            <person name="Osipova E."/>
            <person name="Leigh N.D."/>
            <person name="Simon A."/>
            <person name="Yun M.H."/>
        </authorList>
    </citation>
    <scope>NUCLEOTIDE SEQUENCE</scope>
    <source>
        <strain evidence="1">20211129_DDA</strain>
        <tissue evidence="1">Liver</tissue>
    </source>
</reference>
<gene>
    <name evidence="1" type="ORF">NDU88_007417</name>
</gene>
<keyword evidence="2" id="KW-1185">Reference proteome</keyword>
<evidence type="ECO:0000313" key="1">
    <source>
        <dbReference type="EMBL" id="KAJ1141081.1"/>
    </source>
</evidence>
<accession>A0AAV7QKN0</accession>
<proteinExistence type="predicted"/>
<dbReference type="AlphaFoldDB" id="A0AAV7QKN0"/>
<evidence type="ECO:0000313" key="2">
    <source>
        <dbReference type="Proteomes" id="UP001066276"/>
    </source>
</evidence>
<sequence length="80" mass="8455">MASSLRLDLETAARRPGSVDIFVISAGYPADHVVEMTANRQPPEQKQGWKMAVVAVSVVRVGGEVKAADGSEDSKGSKTI</sequence>
<protein>
    <submittedName>
        <fullName evidence="1">Uncharacterized protein</fullName>
    </submittedName>
</protein>
<dbReference type="EMBL" id="JANPWB010000010">
    <property type="protein sequence ID" value="KAJ1141081.1"/>
    <property type="molecule type" value="Genomic_DNA"/>
</dbReference>